<dbReference type="RefSeq" id="WP_136383157.1">
    <property type="nucleotide sequence ID" value="NZ_SSOD01000001.1"/>
</dbReference>
<dbReference type="Proteomes" id="UP000307956">
    <property type="component" value="Unassembled WGS sequence"/>
</dbReference>
<organism evidence="1 2">
    <name type="scientific">Pseudothauera rhizosphaerae</name>
    <dbReference type="NCBI Taxonomy" id="2565932"/>
    <lineage>
        <taxon>Bacteria</taxon>
        <taxon>Pseudomonadati</taxon>
        <taxon>Pseudomonadota</taxon>
        <taxon>Betaproteobacteria</taxon>
        <taxon>Rhodocyclales</taxon>
        <taxon>Zoogloeaceae</taxon>
        <taxon>Pseudothauera</taxon>
    </lineage>
</organism>
<dbReference type="GO" id="GO:0016787">
    <property type="term" value="F:hydrolase activity"/>
    <property type="evidence" value="ECO:0007669"/>
    <property type="project" value="UniProtKB-KW"/>
</dbReference>
<dbReference type="AlphaFoldDB" id="A0A4S4B0U9"/>
<name>A0A4S4B0U9_9RHOO</name>
<dbReference type="EMBL" id="SSOD01000001">
    <property type="protein sequence ID" value="THF65264.1"/>
    <property type="molecule type" value="Genomic_DNA"/>
</dbReference>
<evidence type="ECO:0000313" key="2">
    <source>
        <dbReference type="Proteomes" id="UP000307956"/>
    </source>
</evidence>
<reference evidence="1 2" key="1">
    <citation type="submission" date="2019-04" db="EMBL/GenBank/DDBJ databases">
        <title>Azoarcus rhizosphaerae sp. nov. isolated from rhizosphere of Ficus religiosa.</title>
        <authorList>
            <person name="Lin S.-Y."/>
            <person name="Hameed A."/>
            <person name="Hsu Y.-H."/>
            <person name="Young C.-C."/>
        </authorList>
    </citation>
    <scope>NUCLEOTIDE SEQUENCE [LARGE SCALE GENOMIC DNA]</scope>
    <source>
        <strain evidence="1 2">CC-YHH848</strain>
    </source>
</reference>
<dbReference type="InterPro" id="IPR026002">
    <property type="entry name" value="ATC_hydrolase-like"/>
</dbReference>
<proteinExistence type="predicted"/>
<keyword evidence="1" id="KW-0378">Hydrolase</keyword>
<gene>
    <name evidence="1" type="ORF">E6O51_01290</name>
</gene>
<sequence>MTAKTDPAAPAASSVPIPAELGILTRRRIEAEIIKPIYDVLVRELGEDRAARIIDEAVSNAAVRTARELAAREPDGATLKSFVALFPMWTRDNALEVDVIANDGQRYDFNVTRCRYAEMYRELGLSKIGHLLSCNRDSVFIAGYAPDIRFGRTQTIMEGATHCDFRYRDGADKES</sequence>
<accession>A0A4S4B0U9</accession>
<dbReference type="OrthoDB" id="9805176at2"/>
<dbReference type="Pfam" id="PF14196">
    <property type="entry name" value="ATC_hydrolase"/>
    <property type="match status" value="1"/>
</dbReference>
<protein>
    <submittedName>
        <fullName evidence="1">2-amino-thiazoline-4-carboxylic acid hydrolase</fullName>
    </submittedName>
</protein>
<keyword evidence="2" id="KW-1185">Reference proteome</keyword>
<comment type="caution">
    <text evidence="1">The sequence shown here is derived from an EMBL/GenBank/DDBJ whole genome shotgun (WGS) entry which is preliminary data.</text>
</comment>
<evidence type="ECO:0000313" key="1">
    <source>
        <dbReference type="EMBL" id="THF65264.1"/>
    </source>
</evidence>